<dbReference type="KEGG" id="slz:B5P37_03440"/>
<gene>
    <name evidence="3" type="ORF">B5P37_03440</name>
</gene>
<dbReference type="Gene3D" id="3.40.50.720">
    <property type="entry name" value="NAD(P)-binding Rossmann-like Domain"/>
    <property type="match status" value="1"/>
</dbReference>
<proteinExistence type="inferred from homology"/>
<dbReference type="InterPro" id="IPR000594">
    <property type="entry name" value="ThiF_NAD_FAD-bd"/>
</dbReference>
<dbReference type="PANTHER" id="PTHR10953:SF102">
    <property type="entry name" value="ADENYLYLTRANSFERASE AND SULFURTRANSFERASE MOCS3"/>
    <property type="match status" value="1"/>
</dbReference>
<dbReference type="GO" id="GO:0004792">
    <property type="term" value="F:thiosulfate-cyanide sulfurtransferase activity"/>
    <property type="evidence" value="ECO:0007669"/>
    <property type="project" value="TreeGrafter"/>
</dbReference>
<dbReference type="GO" id="GO:0008146">
    <property type="term" value="F:sulfotransferase activity"/>
    <property type="evidence" value="ECO:0007669"/>
    <property type="project" value="TreeGrafter"/>
</dbReference>
<evidence type="ECO:0000259" key="2">
    <source>
        <dbReference type="Pfam" id="PF00899"/>
    </source>
</evidence>
<accession>A0AAC9RQM2</accession>
<evidence type="ECO:0000313" key="3">
    <source>
        <dbReference type="EMBL" id="ARJ50428.1"/>
    </source>
</evidence>
<dbReference type="EMBL" id="CP020773">
    <property type="protein sequence ID" value="ARJ50428.1"/>
    <property type="molecule type" value="Genomic_DNA"/>
</dbReference>
<dbReference type="InterPro" id="IPR035985">
    <property type="entry name" value="Ubiquitin-activating_enz"/>
</dbReference>
<dbReference type="RefSeq" id="WP_085236906.1">
    <property type="nucleotide sequence ID" value="NZ_CP020773.1"/>
</dbReference>
<dbReference type="GO" id="GO:0005829">
    <property type="term" value="C:cytosol"/>
    <property type="evidence" value="ECO:0007669"/>
    <property type="project" value="TreeGrafter"/>
</dbReference>
<dbReference type="PANTHER" id="PTHR10953">
    <property type="entry name" value="UBIQUITIN-ACTIVATING ENZYME E1"/>
    <property type="match status" value="1"/>
</dbReference>
<protein>
    <submittedName>
        <fullName evidence="3">Molybdopterin biosynthesis protein MoeB</fullName>
    </submittedName>
</protein>
<dbReference type="Proteomes" id="UP000242864">
    <property type="component" value="Chromosome"/>
</dbReference>
<sequence>MKQERYSRQILYKGIGQSGQQKINQKTVLIVGMGALGTHLAEGLIRAGIGKLILVDRDYIEHSNLQRQTLFTEHDADQRIPKVVAARQMLQAIRRDAVIEIYIEHVDAAFLEQHVPYVDLIMDATDNFETRMRLNDAAYRYRVPWIYGGVVQSTYVSAPFIPGKTPCFQCLVPQIPALNLTCDTVGVIQPAVTMTTSFQLRDGLKILTDTTIDAKLTYGDIWEGTHFTFGMGRLQREDCATCGTQPYYPYLNERTSGFAVLCGRDTVQYQHPDLSYTELKSFLDSRGIRYHMNDYLLQFKFEKYRIVAFQEGRLLIHGLKDAAQAQVLIRKLFG</sequence>
<dbReference type="SUPFAM" id="SSF69572">
    <property type="entry name" value="Activating enzymes of the ubiquitin-like proteins"/>
    <property type="match status" value="1"/>
</dbReference>
<dbReference type="CDD" id="cd00757">
    <property type="entry name" value="ThiF_MoeB_HesA_family"/>
    <property type="match status" value="1"/>
</dbReference>
<dbReference type="GO" id="GO:0016779">
    <property type="term" value="F:nucleotidyltransferase activity"/>
    <property type="evidence" value="ECO:0007669"/>
    <property type="project" value="TreeGrafter"/>
</dbReference>
<dbReference type="GO" id="GO:0008641">
    <property type="term" value="F:ubiquitin-like modifier activating enzyme activity"/>
    <property type="evidence" value="ECO:0007669"/>
    <property type="project" value="InterPro"/>
</dbReference>
<dbReference type="InterPro" id="IPR045886">
    <property type="entry name" value="ThiF/MoeB/HesA"/>
</dbReference>
<evidence type="ECO:0000313" key="4">
    <source>
        <dbReference type="Proteomes" id="UP000242864"/>
    </source>
</evidence>
<keyword evidence="4" id="KW-1185">Reference proteome</keyword>
<name>A0AAC9RQM2_9STAP</name>
<evidence type="ECO:0000256" key="1">
    <source>
        <dbReference type="ARBA" id="ARBA00009919"/>
    </source>
</evidence>
<reference evidence="3 4" key="1">
    <citation type="submission" date="2017-04" db="EMBL/GenBank/DDBJ databases">
        <authorList>
            <person name="Veseli I.A."/>
            <person name="Tang C."/>
            <person name="Pombert J.-F."/>
        </authorList>
    </citation>
    <scope>NUCLEOTIDE SEQUENCE [LARGE SCALE GENOMIC DNA]</scope>
    <source>
        <strain evidence="3 4">ATCC 700373</strain>
    </source>
</reference>
<dbReference type="FunFam" id="3.40.50.720:FF:000080">
    <property type="entry name" value="Thiazole biosynthesis adenylyltransferase ThiF"/>
    <property type="match status" value="1"/>
</dbReference>
<feature type="domain" description="THIF-type NAD/FAD binding fold" evidence="2">
    <location>
        <begin position="6"/>
        <end position="239"/>
    </location>
</feature>
<organism evidence="3 4">
    <name type="scientific">Staphylococcus lutrae</name>
    <dbReference type="NCBI Taxonomy" id="155085"/>
    <lineage>
        <taxon>Bacteria</taxon>
        <taxon>Bacillati</taxon>
        <taxon>Bacillota</taxon>
        <taxon>Bacilli</taxon>
        <taxon>Bacillales</taxon>
        <taxon>Staphylococcaceae</taxon>
        <taxon>Staphylococcus</taxon>
    </lineage>
</organism>
<comment type="similarity">
    <text evidence="1">Belongs to the HesA/MoeB/ThiF family.</text>
</comment>
<dbReference type="Pfam" id="PF00899">
    <property type="entry name" value="ThiF"/>
    <property type="match status" value="1"/>
</dbReference>
<dbReference type="AlphaFoldDB" id="A0AAC9RQM2"/>